<dbReference type="Proteomes" id="UP001220478">
    <property type="component" value="Chromosome"/>
</dbReference>
<accession>A0ABY8C5T1</accession>
<dbReference type="EMBL" id="CP118868">
    <property type="protein sequence ID" value="WEG36057.1"/>
    <property type="molecule type" value="Genomic_DNA"/>
</dbReference>
<organism evidence="1 2">
    <name type="scientific">Amygdalobacter indicium</name>
    <dbReference type="NCBI Taxonomy" id="3029272"/>
    <lineage>
        <taxon>Bacteria</taxon>
        <taxon>Bacillati</taxon>
        <taxon>Bacillota</taxon>
        <taxon>Clostridia</taxon>
        <taxon>Eubacteriales</taxon>
        <taxon>Oscillospiraceae</taxon>
        <taxon>Amygdalobacter</taxon>
    </lineage>
</organism>
<proteinExistence type="predicted"/>
<protein>
    <submittedName>
        <fullName evidence="1">Uncharacterized protein</fullName>
    </submittedName>
</protein>
<name>A0ABY8C5T1_9FIRM</name>
<reference evidence="1 2" key="1">
    <citation type="submission" date="2023-02" db="EMBL/GenBank/DDBJ databases">
        <title>Novel Oscillospiraceae bacterial genomes.</title>
        <authorList>
            <person name="Srinivasan S."/>
            <person name="Austin M.N."/>
            <person name="Fiedler T.L."/>
            <person name="Strenk S.M."/>
            <person name="Agnew K.J."/>
            <person name="Nagana Gowda G.A."/>
            <person name="Raftery D."/>
            <person name="Beamer M.A."/>
            <person name="Achilles S.L."/>
            <person name="Wiesenfeld H.C."/>
            <person name="Fredricks D.N."/>
            <person name="Hillier S.L."/>
        </authorList>
    </citation>
    <scope>NUCLEOTIDE SEQUENCE [LARGE SCALE GENOMIC DNA]</scope>
    <source>
        <strain evidence="1 2">CHIC02 1186E3-8</strain>
    </source>
</reference>
<sequence length="82" mass="9594">METLKDQFAHGATQEADNRTLDLYHSASRQSYQLIGSALIENKHLESLRDWLLTMLMNGQAQSKNRQLNYHFSIHYFLLLNL</sequence>
<evidence type="ECO:0000313" key="2">
    <source>
        <dbReference type="Proteomes" id="UP001220478"/>
    </source>
</evidence>
<gene>
    <name evidence="1" type="ORF">PYS61_02500</name>
</gene>
<evidence type="ECO:0000313" key="1">
    <source>
        <dbReference type="EMBL" id="WEG36057.1"/>
    </source>
</evidence>
<dbReference type="RefSeq" id="WP_315572062.1">
    <property type="nucleotide sequence ID" value="NZ_CP118868.1"/>
</dbReference>
<keyword evidence="2" id="KW-1185">Reference proteome</keyword>